<dbReference type="InterPro" id="IPR000225">
    <property type="entry name" value="Armadillo"/>
</dbReference>
<keyword evidence="3" id="KW-0926">Vacuole</keyword>
<keyword evidence="4" id="KW-0677">Repeat</keyword>
<evidence type="ECO:0000256" key="6">
    <source>
        <dbReference type="ARBA" id="ARBA00023288"/>
    </source>
</evidence>
<comment type="similarity">
    <text evidence="2">Belongs to the beta-catenin family.</text>
</comment>
<dbReference type="SMART" id="SM00185">
    <property type="entry name" value="ARM"/>
    <property type="match status" value="6"/>
</dbReference>
<reference evidence="10" key="1">
    <citation type="submission" date="2021-01" db="EMBL/GenBank/DDBJ databases">
        <authorList>
            <person name="Corre E."/>
            <person name="Pelletier E."/>
            <person name="Niang G."/>
            <person name="Scheremetjew M."/>
            <person name="Finn R."/>
            <person name="Kale V."/>
            <person name="Holt S."/>
            <person name="Cochrane G."/>
            <person name="Meng A."/>
            <person name="Brown T."/>
            <person name="Cohen L."/>
        </authorList>
    </citation>
    <scope>NUCLEOTIDE SEQUENCE</scope>
    <source>
        <strain evidence="10">PLY429</strain>
    </source>
</reference>
<comment type="subcellular location">
    <subcellularLocation>
        <location evidence="1">Vacuole membrane</location>
        <topology evidence="1">Lipid-anchor</topology>
    </subcellularLocation>
</comment>
<evidence type="ECO:0000256" key="4">
    <source>
        <dbReference type="ARBA" id="ARBA00022737"/>
    </source>
</evidence>
<keyword evidence="5" id="KW-0472">Membrane</keyword>
<evidence type="ECO:0000256" key="7">
    <source>
        <dbReference type="ARBA" id="ARBA00026209"/>
    </source>
</evidence>
<dbReference type="GO" id="GO:0071562">
    <property type="term" value="P:nucleus-vacuole junction assembly"/>
    <property type="evidence" value="ECO:0007669"/>
    <property type="project" value="InterPro"/>
</dbReference>
<accession>A0A7S1SUX2</accession>
<evidence type="ECO:0000256" key="5">
    <source>
        <dbReference type="ARBA" id="ARBA00023136"/>
    </source>
</evidence>
<feature type="repeat" description="ARM" evidence="8">
    <location>
        <begin position="488"/>
        <end position="532"/>
    </location>
</feature>
<dbReference type="PROSITE" id="PS50176">
    <property type="entry name" value="ARM_REPEAT"/>
    <property type="match status" value="2"/>
</dbReference>
<sequence length="1272" mass="130426">MADMFGSTPGSAECCLKVMLAAGKRGIAPDKVNAVAVAAAAATKTLCIASRANSCSMQEQIAGDKRLGKASAIMLEECSYVRLRQLFPGLHEAPADDGSVVEGNNSLGDHKKKGKGSLSRRGMSFSGSVMGSVRSVAMQSGGLGSSSLLDSGDFDGNEGQVAEVKDVRVVMAEIIANVAAIDGAGTKELLNPKNSILSPLRGMLKMADKHAATVASSALWALTSTDEGAKAVGADKREIIRALVKLLKNKHFPAAQANAAGCVASLARLECNLERMGAIEGCVSGLVALMKSAAQALDDIAQAPPRISGWPSSLEDSGPDPGVLEEQLVSATAAIATMSNSGPVAARIASTKGLQQGLAVALRSKAERVQLYAAGAMGNLANHTASLAAVTAAHGLVRSVVRLASQGKSTQVVETAAGAVRNLAASERGREELAKEAVVIQTLVALVSNQDVNGRETHLQAQLKAAGALGNLSADRVGLEAMAKDAAGYVSSLMKLLVSRQVDKKLARYALVALSNGASHPAITSALLESSTAVSLFVGNLLACQQPGGCRGSHSLTSSLRQSNTDDSEISFSSGPSTAQPETVAAALAGTRRAAPELAITRTAGFIAEACYLEALRQLAGASSGSEAHRGAARVAVTGGEELIRGLVEMMRKGVSALEGLADEEEVEGGSVVGVELESPLHSPHNVKELLAKVGMAGASAGLFAQLLLELRQGGGSEAEGGAPGMEGVARCLEDSCSEAVELLLELLEFELPGEMAAGSGSFGIETALVQVMFALWVICTVPRRMDQQNGNTQERFSALLAARPAALERMGSFVQRGVAQAGQVRAAQVFDPARLLAGATLGHLAAAGNVRGSLIDVVIAPDGGALGKLLMDLLYSPDICAADSRRAGGAAVGQSLRQVEATAHESVESGMAAALAASMGEVGLHGAPRALLVASAAKSLGHLSRLPHALANVDITARHARRLAALLEIAVETSPSMAAMVEGVLTAFGGLSAYSPEARTALADLVEDDNDFAGRLSALVDPRQPWVVQAYAATTVGNLASERPSVAPLLSQQTFLSALACSLDTSVRLAFPERDDEAVPTIGADSLQSGTRDNIAFSAASVSGCLMNLSQSSVGTADSVAGCAPVLDALAGVLRLAGAVALRDADDEVALSCVAYSAATVGTLLGASPETHARLFRHSGIQTGLVSAVCVPQLDTQRVTLMALCSLVPATAGRKSARLNFKSTGVGASTEESVLLRELIDANPKVRDVLGVLTDAEDPHVRQNAAWLLSL</sequence>
<organism evidence="10">
    <name type="scientific">Tetraselmis chuii</name>
    <dbReference type="NCBI Taxonomy" id="63592"/>
    <lineage>
        <taxon>Eukaryota</taxon>
        <taxon>Viridiplantae</taxon>
        <taxon>Chlorophyta</taxon>
        <taxon>core chlorophytes</taxon>
        <taxon>Chlorodendrophyceae</taxon>
        <taxon>Chlorodendrales</taxon>
        <taxon>Chlorodendraceae</taxon>
        <taxon>Tetraselmis</taxon>
    </lineage>
</organism>
<evidence type="ECO:0000256" key="8">
    <source>
        <dbReference type="PROSITE-ProRule" id="PRU00259"/>
    </source>
</evidence>
<name>A0A7S1SUX2_9CHLO</name>
<evidence type="ECO:0000313" key="10">
    <source>
        <dbReference type="EMBL" id="CAD9209005.1"/>
    </source>
</evidence>
<dbReference type="EMBL" id="HBGG01021603">
    <property type="protein sequence ID" value="CAD9209005.1"/>
    <property type="molecule type" value="Transcribed_RNA"/>
</dbReference>
<dbReference type="PANTHER" id="PTHR47249">
    <property type="entry name" value="VACUOLAR PROTEIN 8"/>
    <property type="match status" value="1"/>
</dbReference>
<evidence type="ECO:0000256" key="9">
    <source>
        <dbReference type="SAM" id="MobiDB-lite"/>
    </source>
</evidence>
<keyword evidence="6" id="KW-0449">Lipoprotein</keyword>
<dbReference type="InterPro" id="IPR016024">
    <property type="entry name" value="ARM-type_fold"/>
</dbReference>
<feature type="region of interest" description="Disordered" evidence="9">
    <location>
        <begin position="98"/>
        <end position="122"/>
    </location>
</feature>
<evidence type="ECO:0000256" key="1">
    <source>
        <dbReference type="ARBA" id="ARBA00004592"/>
    </source>
</evidence>
<evidence type="ECO:0000256" key="2">
    <source>
        <dbReference type="ARBA" id="ARBA00005462"/>
    </source>
</evidence>
<dbReference type="GO" id="GO:0005774">
    <property type="term" value="C:vacuolar membrane"/>
    <property type="evidence" value="ECO:0007669"/>
    <property type="project" value="UniProtKB-SubCell"/>
</dbReference>
<gene>
    <name evidence="10" type="ORF">TCHU04912_LOCUS11243</name>
</gene>
<dbReference type="InterPro" id="IPR045156">
    <property type="entry name" value="Vac8"/>
</dbReference>
<dbReference type="GO" id="GO:0043495">
    <property type="term" value="F:protein-membrane adaptor activity"/>
    <property type="evidence" value="ECO:0007669"/>
    <property type="project" value="InterPro"/>
</dbReference>
<feature type="region of interest" description="Disordered" evidence="9">
    <location>
        <begin position="553"/>
        <end position="579"/>
    </location>
</feature>
<dbReference type="PANTHER" id="PTHR47249:SF1">
    <property type="entry name" value="VACUOLAR PROTEIN 8"/>
    <property type="match status" value="1"/>
</dbReference>
<dbReference type="InterPro" id="IPR011989">
    <property type="entry name" value="ARM-like"/>
</dbReference>
<evidence type="ECO:0000256" key="3">
    <source>
        <dbReference type="ARBA" id="ARBA00022554"/>
    </source>
</evidence>
<dbReference type="AlphaFoldDB" id="A0A7S1SUX2"/>
<feature type="repeat" description="ARM" evidence="8">
    <location>
        <begin position="395"/>
        <end position="438"/>
    </location>
</feature>
<proteinExistence type="inferred from homology"/>
<protein>
    <recommendedName>
        <fullName evidence="7">Vacuolar protein 8</fullName>
    </recommendedName>
</protein>
<feature type="compositionally biased region" description="Polar residues" evidence="9">
    <location>
        <begin position="554"/>
        <end position="579"/>
    </location>
</feature>
<dbReference type="SUPFAM" id="SSF48371">
    <property type="entry name" value="ARM repeat"/>
    <property type="match status" value="1"/>
</dbReference>
<dbReference type="Gene3D" id="1.25.10.10">
    <property type="entry name" value="Leucine-rich Repeat Variant"/>
    <property type="match status" value="3"/>
</dbReference>